<dbReference type="GO" id="GO:0006189">
    <property type="term" value="P:'de novo' IMP biosynthetic process"/>
    <property type="evidence" value="ECO:0007669"/>
    <property type="project" value="InterPro"/>
</dbReference>
<dbReference type="GO" id="GO:0004638">
    <property type="term" value="F:phosphoribosylaminoimidazole carboxylase activity"/>
    <property type="evidence" value="ECO:0007669"/>
    <property type="project" value="UniProtKB-EC"/>
</dbReference>
<dbReference type="Pfam" id="PF00731">
    <property type="entry name" value="AIRC"/>
    <property type="match status" value="1"/>
</dbReference>
<evidence type="ECO:0000256" key="2">
    <source>
        <dbReference type="SAM" id="Phobius"/>
    </source>
</evidence>
<dbReference type="EMBL" id="CADCUZ010000164">
    <property type="protein sequence ID" value="CAA9438659.1"/>
    <property type="molecule type" value="Genomic_DNA"/>
</dbReference>
<dbReference type="SUPFAM" id="SSF52255">
    <property type="entry name" value="N5-CAIR mutase (phosphoribosylaminoimidazole carboxylase, PurE)"/>
    <property type="match status" value="1"/>
</dbReference>
<feature type="transmembrane region" description="Helical" evidence="2">
    <location>
        <begin position="117"/>
        <end position="136"/>
    </location>
</feature>
<keyword evidence="4" id="KW-0456">Lyase</keyword>
<feature type="transmembrane region" description="Helical" evidence="2">
    <location>
        <begin position="142"/>
        <end position="163"/>
    </location>
</feature>
<evidence type="ECO:0000313" key="4">
    <source>
        <dbReference type="EMBL" id="CAA9438659.1"/>
    </source>
</evidence>
<dbReference type="AlphaFoldDB" id="A0A6J4QFP8"/>
<protein>
    <submittedName>
        <fullName evidence="4">Phosphoribosylaminoimidazole carboxylase catalytic subunit</fullName>
        <ecNumber evidence="4">4.1.1.21</ecNumber>
    </submittedName>
</protein>
<reference evidence="4" key="1">
    <citation type="submission" date="2020-02" db="EMBL/GenBank/DDBJ databases">
        <authorList>
            <person name="Meier V. D."/>
        </authorList>
    </citation>
    <scope>NUCLEOTIDE SEQUENCE</scope>
    <source>
        <strain evidence="4">AVDCRST_MAG55</strain>
    </source>
</reference>
<organism evidence="4">
    <name type="scientific">uncultured Rubrobacteraceae bacterium</name>
    <dbReference type="NCBI Taxonomy" id="349277"/>
    <lineage>
        <taxon>Bacteria</taxon>
        <taxon>Bacillati</taxon>
        <taxon>Actinomycetota</taxon>
        <taxon>Rubrobacteria</taxon>
        <taxon>Rubrobacterales</taxon>
        <taxon>Rubrobacteraceae</taxon>
        <taxon>environmental samples</taxon>
    </lineage>
</organism>
<evidence type="ECO:0000259" key="3">
    <source>
        <dbReference type="SMART" id="SM01001"/>
    </source>
</evidence>
<keyword evidence="1" id="KW-0658">Purine biosynthesis</keyword>
<dbReference type="PANTHER" id="PTHR23046:SF2">
    <property type="entry name" value="PHOSPHORIBOSYLAMINOIMIDAZOLE CARBOXYLASE"/>
    <property type="match status" value="1"/>
</dbReference>
<feature type="domain" description="PurE" evidence="3">
    <location>
        <begin position="3"/>
        <end position="117"/>
    </location>
</feature>
<gene>
    <name evidence="4" type="ORF">AVDCRST_MAG55-3235</name>
</gene>
<sequence length="184" mass="19075">MSPQVGIRVGDDDLPALERCTARLKGYGIEYEVEVRDVHANPESASGYAGTGRERGLKVIICAAGMSAHLAGAVAARTTLPVVGIPVGTGTLGGFDALLATRRLRTTSTLEHLRHRILLRVVLAPTTLLGAAHLWARLSSGVTVGARIFAALGFFVAGYGVLIDAPILPSQRRGALVASAGASV</sequence>
<dbReference type="InterPro" id="IPR024694">
    <property type="entry name" value="PurE_prokaryotes"/>
</dbReference>
<keyword evidence="2" id="KW-0472">Membrane</keyword>
<dbReference type="SMART" id="SM01001">
    <property type="entry name" value="AIRC"/>
    <property type="match status" value="1"/>
</dbReference>
<keyword evidence="2" id="KW-1133">Transmembrane helix</keyword>
<accession>A0A6J4QFP8</accession>
<proteinExistence type="predicted"/>
<dbReference type="PANTHER" id="PTHR23046">
    <property type="entry name" value="PHOSPHORIBOSYLAMINOIMIDAZOLE CARBOXYLASE CATALYTIC SUBUNIT"/>
    <property type="match status" value="1"/>
</dbReference>
<dbReference type="Gene3D" id="3.40.50.1970">
    <property type="match status" value="1"/>
</dbReference>
<dbReference type="InterPro" id="IPR000031">
    <property type="entry name" value="PurE_dom"/>
</dbReference>
<keyword evidence="2" id="KW-0812">Transmembrane</keyword>
<name>A0A6J4QFP8_9ACTN</name>
<dbReference type="EC" id="4.1.1.21" evidence="4"/>
<evidence type="ECO:0000256" key="1">
    <source>
        <dbReference type="ARBA" id="ARBA00022755"/>
    </source>
</evidence>